<dbReference type="OrthoDB" id="976354at2"/>
<feature type="domain" description="Peptidase C14 caspase" evidence="2">
    <location>
        <begin position="57"/>
        <end position="260"/>
    </location>
</feature>
<dbReference type="GO" id="GO:0006508">
    <property type="term" value="P:proteolysis"/>
    <property type="evidence" value="ECO:0007669"/>
    <property type="project" value="InterPro"/>
</dbReference>
<evidence type="ECO:0000313" key="3">
    <source>
        <dbReference type="EMBL" id="AXE20484.1"/>
    </source>
</evidence>
<accession>A0A344TPB3</accession>
<dbReference type="RefSeq" id="WP_114069247.1">
    <property type="nucleotide sequence ID" value="NZ_CP030850.1"/>
</dbReference>
<feature type="chain" id="PRO_5016855998" description="Peptidase C14 caspase domain-containing protein" evidence="1">
    <location>
        <begin position="20"/>
        <end position="273"/>
    </location>
</feature>
<dbReference type="Pfam" id="PF00656">
    <property type="entry name" value="Peptidase_C14"/>
    <property type="match status" value="1"/>
</dbReference>
<dbReference type="Proteomes" id="UP000251993">
    <property type="component" value="Chromosome"/>
</dbReference>
<reference evidence="3 4" key="1">
    <citation type="submission" date="2018-07" db="EMBL/GenBank/DDBJ databases">
        <title>Genome sequencing of Runella.</title>
        <authorList>
            <person name="Baek M.-G."/>
            <person name="Yi H."/>
        </authorList>
    </citation>
    <scope>NUCLEOTIDE SEQUENCE [LARGE SCALE GENOMIC DNA]</scope>
    <source>
        <strain evidence="3 4">HYN0085</strain>
    </source>
</reference>
<dbReference type="AlphaFoldDB" id="A0A344TPB3"/>
<dbReference type="InterPro" id="IPR011600">
    <property type="entry name" value="Pept_C14_caspase"/>
</dbReference>
<dbReference type="KEGG" id="run:DR864_23460"/>
<dbReference type="EMBL" id="CP030850">
    <property type="protein sequence ID" value="AXE20484.1"/>
    <property type="molecule type" value="Genomic_DNA"/>
</dbReference>
<sequence length="273" mass="30992">MKSYFFLFLFALSPFISRAQKLHLILASDYENKDFGMISLKDEEMVSTMFKKISTQIGYHLQTVYVNRKVDGLTEKAVRNAVSDTSIHPNDIVVFYYSGFGTYPDNSPLPSMQLDNPGLFKLEKHSLVSIDEVAAILQTKRLRLGIVMADCRNKMIDRYPTPLPRNTIVKHDRSKEILKKLFLGEPCRILKISSGQKGKPVFTIQRNSVFTYSLTEAFEDMLYAKNLKEVTLNNLLARINKITKSFIPEYAGLSQVPVSCRPAAAKPVVKANR</sequence>
<dbReference type="Gene3D" id="3.40.50.1460">
    <property type="match status" value="1"/>
</dbReference>
<evidence type="ECO:0000256" key="1">
    <source>
        <dbReference type="SAM" id="SignalP"/>
    </source>
</evidence>
<evidence type="ECO:0000259" key="2">
    <source>
        <dbReference type="Pfam" id="PF00656"/>
    </source>
</evidence>
<gene>
    <name evidence="3" type="ORF">DR864_23460</name>
</gene>
<name>A0A344TPB3_9BACT</name>
<organism evidence="3 4">
    <name type="scientific">Runella rosea</name>
    <dbReference type="NCBI Taxonomy" id="2259595"/>
    <lineage>
        <taxon>Bacteria</taxon>
        <taxon>Pseudomonadati</taxon>
        <taxon>Bacteroidota</taxon>
        <taxon>Cytophagia</taxon>
        <taxon>Cytophagales</taxon>
        <taxon>Spirosomataceae</taxon>
        <taxon>Runella</taxon>
    </lineage>
</organism>
<dbReference type="GO" id="GO:0004197">
    <property type="term" value="F:cysteine-type endopeptidase activity"/>
    <property type="evidence" value="ECO:0007669"/>
    <property type="project" value="InterPro"/>
</dbReference>
<feature type="signal peptide" evidence="1">
    <location>
        <begin position="1"/>
        <end position="19"/>
    </location>
</feature>
<protein>
    <recommendedName>
        <fullName evidence="2">Peptidase C14 caspase domain-containing protein</fullName>
    </recommendedName>
</protein>
<keyword evidence="4" id="KW-1185">Reference proteome</keyword>
<keyword evidence="1" id="KW-0732">Signal</keyword>
<evidence type="ECO:0000313" key="4">
    <source>
        <dbReference type="Proteomes" id="UP000251993"/>
    </source>
</evidence>
<proteinExistence type="predicted"/>